<dbReference type="AlphaFoldDB" id="A0A8J8FCM1"/>
<dbReference type="RefSeq" id="WP_171607538.1">
    <property type="nucleotide sequence ID" value="NZ_WHPF01000006.1"/>
</dbReference>
<dbReference type="InterPro" id="IPR011990">
    <property type="entry name" value="TPR-like_helical_dom_sf"/>
</dbReference>
<protein>
    <submittedName>
        <fullName evidence="1">SusD/RagB family nutrient-binding outer membrane lipoprotein</fullName>
    </submittedName>
</protein>
<evidence type="ECO:0000313" key="2">
    <source>
        <dbReference type="Proteomes" id="UP000598971"/>
    </source>
</evidence>
<dbReference type="InterPro" id="IPR041662">
    <property type="entry name" value="SusD-like_2"/>
</dbReference>
<dbReference type="Proteomes" id="UP000598971">
    <property type="component" value="Unassembled WGS sequence"/>
</dbReference>
<dbReference type="Gene3D" id="1.25.40.390">
    <property type="match status" value="1"/>
</dbReference>
<evidence type="ECO:0000313" key="1">
    <source>
        <dbReference type="EMBL" id="NNV55601.1"/>
    </source>
</evidence>
<comment type="caution">
    <text evidence="1">The sequence shown here is derived from an EMBL/GenBank/DDBJ whole genome shotgun (WGS) entry which is preliminary data.</text>
</comment>
<dbReference type="PROSITE" id="PS51257">
    <property type="entry name" value="PROKAR_LIPOPROTEIN"/>
    <property type="match status" value="1"/>
</dbReference>
<name>A0A8J8FCM1_9BACT</name>
<keyword evidence="2" id="KW-1185">Reference proteome</keyword>
<accession>A0A8J8FCM1</accession>
<dbReference type="SUPFAM" id="SSF48452">
    <property type="entry name" value="TPR-like"/>
    <property type="match status" value="1"/>
</dbReference>
<dbReference type="Pfam" id="PF12771">
    <property type="entry name" value="SusD-like_2"/>
    <property type="match status" value="1"/>
</dbReference>
<dbReference type="EMBL" id="WHPF01000006">
    <property type="protein sequence ID" value="NNV55601.1"/>
    <property type="molecule type" value="Genomic_DNA"/>
</dbReference>
<organism evidence="1 2">
    <name type="scientific">Limnovirga soli</name>
    <dbReference type="NCBI Taxonomy" id="2656915"/>
    <lineage>
        <taxon>Bacteria</taxon>
        <taxon>Pseudomonadati</taxon>
        <taxon>Bacteroidota</taxon>
        <taxon>Chitinophagia</taxon>
        <taxon>Chitinophagales</taxon>
        <taxon>Chitinophagaceae</taxon>
        <taxon>Limnovirga</taxon>
    </lineage>
</organism>
<sequence length="527" mass="58497">MKSVKFQIILALTAVVLVTSCSKKFEDYSKNSNLPLQVPPSLVLPVILNDMIVYPGGDEDKACQFIVSNYTYYGQNQYWSGSANLNYGTLRNVLAMESEARRLAGSDNNPYHALGLFFRAYFFVNMTEKVGDLPMSAALQGLDNPAPVYDSQKEIFKQSLAWLDSANIMLNDFLGNGFLEFSGDFYYKERINAPFSGSNGRDALVEWQKVVNSYKLRVLIELSKRADDADLNVKQQFATIFNNPSQYPIFTSNDDNLQYEYNATYNYYPDNITNYGNNAGRLNLAATLLSTLGNLHDIRAMVLAEPARGLGFSDTSYSSFVGAKSGEDVSTLATQSGEGKLSLYNYHHYYTGYAAEPTLIVSYPEVCFCIAEAINRGWITGDAEAWYKKGTTAMFDFYGIIDGDNTVYFQGLGGSNITYTVPFSFDGYFNQSSVKYKGNNADGLAQILTQKYLAYARNSGLQAYYQWRRTGIPSFDAGSGSGNGGVIPKRYQYPSNELTVNGTNLAAALSSQYGGQDDINAEMWIIK</sequence>
<proteinExistence type="predicted"/>
<reference evidence="1" key="1">
    <citation type="submission" date="2019-10" db="EMBL/GenBank/DDBJ databases">
        <title>Draft genome sequence of Panacibacter sp. KCS-6.</title>
        <authorList>
            <person name="Yim K.J."/>
        </authorList>
    </citation>
    <scope>NUCLEOTIDE SEQUENCE</scope>
    <source>
        <strain evidence="1">KCS-6</strain>
    </source>
</reference>
<keyword evidence="1" id="KW-0449">Lipoprotein</keyword>
<gene>
    <name evidence="1" type="ORF">GD597_09035</name>
</gene>